<proteinExistence type="predicted"/>
<dbReference type="Pfam" id="PF01610">
    <property type="entry name" value="DDE_Tnp_ISL3"/>
    <property type="match status" value="1"/>
</dbReference>
<dbReference type="Proteomes" id="UP000003303">
    <property type="component" value="Unassembled WGS sequence"/>
</dbReference>
<dbReference type="AlphaFoldDB" id="C2MCD1"/>
<organism evidence="3 4">
    <name type="scientific">Porphyromonas uenonis 60-3</name>
    <dbReference type="NCBI Taxonomy" id="596327"/>
    <lineage>
        <taxon>Bacteria</taxon>
        <taxon>Pseudomonadati</taxon>
        <taxon>Bacteroidota</taxon>
        <taxon>Bacteroidia</taxon>
        <taxon>Bacteroidales</taxon>
        <taxon>Porphyromonadaceae</taxon>
        <taxon>Porphyromonas</taxon>
    </lineage>
</organism>
<protein>
    <submittedName>
        <fullName evidence="3">Transposase</fullName>
    </submittedName>
</protein>
<comment type="caution">
    <text evidence="3">The sequence shown here is derived from an EMBL/GenBank/DDBJ whole genome shotgun (WGS) entry which is preliminary data.</text>
</comment>
<evidence type="ECO:0000313" key="3">
    <source>
        <dbReference type="EMBL" id="EEK16646.1"/>
    </source>
</evidence>
<keyword evidence="4" id="KW-1185">Reference proteome</keyword>
<reference evidence="3 4" key="1">
    <citation type="submission" date="2009-04" db="EMBL/GenBank/DDBJ databases">
        <authorList>
            <person name="Sebastian Y."/>
            <person name="Madupu R."/>
            <person name="Durkin A.S."/>
            <person name="Torralba M."/>
            <person name="Methe B."/>
            <person name="Sutton G.G."/>
            <person name="Strausberg R.L."/>
            <person name="Nelson K.E."/>
        </authorList>
    </citation>
    <scope>NUCLEOTIDE SEQUENCE [LARGE SCALE GENOMIC DNA]</scope>
    <source>
        <strain evidence="3 4">60-3</strain>
    </source>
</reference>
<feature type="domain" description="Transposase IS204/IS1001/IS1096/IS1165 DDE" evidence="2">
    <location>
        <begin position="5"/>
        <end position="201"/>
    </location>
</feature>
<dbReference type="PANTHER" id="PTHR33498:SF1">
    <property type="entry name" value="TRANSPOSASE FOR INSERTION SEQUENCE ELEMENT IS1557"/>
    <property type="match status" value="1"/>
</dbReference>
<evidence type="ECO:0000256" key="1">
    <source>
        <dbReference type="SAM" id="Coils"/>
    </source>
</evidence>
<gene>
    <name evidence="3" type="ORF">PORUE0001_1705</name>
</gene>
<dbReference type="OrthoDB" id="2110692at2"/>
<dbReference type="eggNOG" id="COG3464">
    <property type="taxonomic scope" value="Bacteria"/>
</dbReference>
<accession>C2MCD1</accession>
<dbReference type="RefSeq" id="WP_007441851.1">
    <property type="nucleotide sequence ID" value="NZ_ACLR01000171.1"/>
</dbReference>
<dbReference type="EMBL" id="ACLR01000171">
    <property type="protein sequence ID" value="EEK16646.1"/>
    <property type="molecule type" value="Genomic_DNA"/>
</dbReference>
<keyword evidence="1" id="KW-0175">Coiled coil</keyword>
<name>C2MCD1_9PORP</name>
<evidence type="ECO:0000313" key="4">
    <source>
        <dbReference type="Proteomes" id="UP000003303"/>
    </source>
</evidence>
<dbReference type="InterPro" id="IPR002560">
    <property type="entry name" value="Transposase_DDE"/>
</dbReference>
<dbReference type="InterPro" id="IPR047951">
    <property type="entry name" value="Transpos_ISL3"/>
</dbReference>
<evidence type="ECO:0000259" key="2">
    <source>
        <dbReference type="Pfam" id="PF01610"/>
    </source>
</evidence>
<sequence>MGSTICIDEKNINGDCYSIVSNPETNKIVLMVNTLRASQIVYLMRSNISQEALFAVSCVTRNMAPNYDWVARELFPNAYQVADKFHVVKNIIDQVQSVRISYRQELLRKQRELEEASRKQPKLLPDPKLQRELKNLKKELSNGDTQLQLLQRSKGLLHKLPTEHTASQKLRARLLFRLFPDIKEAYKFSVALRKWYQRPMRDGTSITPSRHLLERKKKALLEIITHHLSSPCEEVKNIAHS</sequence>
<dbReference type="PANTHER" id="PTHR33498">
    <property type="entry name" value="TRANSPOSASE FOR INSERTION SEQUENCE ELEMENT IS1557"/>
    <property type="match status" value="1"/>
</dbReference>
<feature type="coiled-coil region" evidence="1">
    <location>
        <begin position="99"/>
        <end position="153"/>
    </location>
</feature>